<keyword evidence="1" id="KW-1133">Transmembrane helix</keyword>
<evidence type="ECO:0000256" key="1">
    <source>
        <dbReference type="SAM" id="Phobius"/>
    </source>
</evidence>
<organism evidence="2 3">
    <name type="scientific">Roseovarius lutimaris</name>
    <dbReference type="NCBI Taxonomy" id="1005928"/>
    <lineage>
        <taxon>Bacteria</taxon>
        <taxon>Pseudomonadati</taxon>
        <taxon>Pseudomonadota</taxon>
        <taxon>Alphaproteobacteria</taxon>
        <taxon>Rhodobacterales</taxon>
        <taxon>Roseobacteraceae</taxon>
        <taxon>Roseovarius</taxon>
    </lineage>
</organism>
<reference evidence="3" key="1">
    <citation type="submission" date="2016-10" db="EMBL/GenBank/DDBJ databases">
        <authorList>
            <person name="Varghese N."/>
            <person name="Submissions S."/>
        </authorList>
    </citation>
    <scope>NUCLEOTIDE SEQUENCE [LARGE SCALE GENOMIC DNA]</scope>
    <source>
        <strain evidence="3">DSM 28463</strain>
    </source>
</reference>
<dbReference type="OrthoDB" id="7740039at2"/>
<evidence type="ECO:0000313" key="2">
    <source>
        <dbReference type="EMBL" id="SFO12958.1"/>
    </source>
</evidence>
<dbReference type="STRING" id="1005928.SAMN04487859_116128"/>
<keyword evidence="3" id="KW-1185">Reference proteome</keyword>
<proteinExistence type="predicted"/>
<evidence type="ECO:0000313" key="3">
    <source>
        <dbReference type="Proteomes" id="UP000198599"/>
    </source>
</evidence>
<keyword evidence="1" id="KW-0472">Membrane</keyword>
<dbReference type="Proteomes" id="UP000198599">
    <property type="component" value="Unassembled WGS sequence"/>
</dbReference>
<dbReference type="RefSeq" id="WP_092840504.1">
    <property type="nucleotide sequence ID" value="NZ_FOVP01000016.1"/>
</dbReference>
<feature type="transmembrane region" description="Helical" evidence="1">
    <location>
        <begin position="71"/>
        <end position="94"/>
    </location>
</feature>
<keyword evidence="1" id="KW-0812">Transmembrane</keyword>
<sequence length="207" mass="23114">MSNVSIEIRADGDLNNILDPDERVLWTGRPEYGRGLCQAIGAERIYLISMLVGVLVMWGTVPFIGPASSSVRFTACMVYGAVSLAFLAAAFMMASNRQYVLWNVMYLVTNKRAIVCRRGRNWRFAVRLYVVSNVHSATYPYEIVPTRPNPSLKIGTLFDEQELQPFGHGLSHPGQPVTWGALTMPVAFEQVSNTPELLEMIKSNLRS</sequence>
<protein>
    <submittedName>
        <fullName evidence="2">Uncharacterized protein</fullName>
    </submittedName>
</protein>
<accession>A0A1I5ENA6</accession>
<dbReference type="AlphaFoldDB" id="A0A1I5ENA6"/>
<gene>
    <name evidence="2" type="ORF">SAMN04487859_116128</name>
</gene>
<dbReference type="EMBL" id="FOVP01000016">
    <property type="protein sequence ID" value="SFO12958.1"/>
    <property type="molecule type" value="Genomic_DNA"/>
</dbReference>
<feature type="transmembrane region" description="Helical" evidence="1">
    <location>
        <begin position="45"/>
        <end position="65"/>
    </location>
</feature>
<name>A0A1I5ENA6_9RHOB</name>